<dbReference type="SUPFAM" id="SSF48334">
    <property type="entry name" value="DNA repair protein MutS, domain III"/>
    <property type="match status" value="1"/>
</dbReference>
<sequence>MHAKSERMRALDEELGDLKMRIIDKETTITLRMSALILSRSSLLLAVERAGALLDAAIALALTARQFGWNCPKIVDEPVIDASRVTHPLSQLVVEHFVANPVSSGGGCSRIKIVTGPNACGKSIYLKQEVGLSLLASSLSYWASKGEECCPHIFLSSHFHALPELITDERGIVSYHTMEVFRKRDKLNFQFRFVDGLVDSSFASYTALKMGIQEDVVDRANEDRACVNDGELRENQVDLKWDYTVLHLRRETTMLPGKEKSALNEELSGSSHTLLSALRSEGRKTDRR</sequence>
<evidence type="ECO:0000256" key="2">
    <source>
        <dbReference type="ARBA" id="ARBA00022741"/>
    </source>
</evidence>
<feature type="domain" description="DNA mismatch repair proteins mutS family" evidence="6">
    <location>
        <begin position="109"/>
        <end position="225"/>
    </location>
</feature>
<dbReference type="InterPro" id="IPR045076">
    <property type="entry name" value="MutS"/>
</dbReference>
<dbReference type="SMART" id="SM00534">
    <property type="entry name" value="MUTSac"/>
    <property type="match status" value="1"/>
</dbReference>
<proteinExistence type="inferred from homology"/>
<dbReference type="InterPro" id="IPR000432">
    <property type="entry name" value="DNA_mismatch_repair_MutS_C"/>
</dbReference>
<organism evidence="7 8">
    <name type="scientific">Necator americanus</name>
    <name type="common">Human hookworm</name>
    <dbReference type="NCBI Taxonomy" id="51031"/>
    <lineage>
        <taxon>Eukaryota</taxon>
        <taxon>Metazoa</taxon>
        <taxon>Ecdysozoa</taxon>
        <taxon>Nematoda</taxon>
        <taxon>Chromadorea</taxon>
        <taxon>Rhabditida</taxon>
        <taxon>Rhabditina</taxon>
        <taxon>Rhabditomorpha</taxon>
        <taxon>Strongyloidea</taxon>
        <taxon>Ancylostomatidae</taxon>
        <taxon>Bunostominae</taxon>
        <taxon>Necator</taxon>
    </lineage>
</organism>
<dbReference type="AlphaFoldDB" id="W2TY93"/>
<comment type="similarity">
    <text evidence="1">Belongs to the DNA mismatch repair MutS family.</text>
</comment>
<keyword evidence="4" id="KW-0238">DNA-binding</keyword>
<name>W2TY93_NECAM</name>
<evidence type="ECO:0000256" key="5">
    <source>
        <dbReference type="SAM" id="MobiDB-lite"/>
    </source>
</evidence>
<dbReference type="GO" id="GO:0005634">
    <property type="term" value="C:nucleus"/>
    <property type="evidence" value="ECO:0007669"/>
    <property type="project" value="TreeGrafter"/>
</dbReference>
<evidence type="ECO:0000313" key="8">
    <source>
        <dbReference type="Proteomes" id="UP000053676"/>
    </source>
</evidence>
<dbReference type="EMBL" id="KI657613">
    <property type="protein sequence ID" value="ETN86021.1"/>
    <property type="molecule type" value="Genomic_DNA"/>
</dbReference>
<feature type="region of interest" description="Disordered" evidence="5">
    <location>
        <begin position="259"/>
        <end position="288"/>
    </location>
</feature>
<gene>
    <name evidence="7" type="ORF">NECAME_06096</name>
</gene>
<keyword evidence="2" id="KW-0547">Nucleotide-binding</keyword>
<dbReference type="GO" id="GO:0030983">
    <property type="term" value="F:mismatched DNA binding"/>
    <property type="evidence" value="ECO:0007669"/>
    <property type="project" value="InterPro"/>
</dbReference>
<dbReference type="GO" id="GO:0051026">
    <property type="term" value="P:chiasma assembly"/>
    <property type="evidence" value="ECO:0007669"/>
    <property type="project" value="TreeGrafter"/>
</dbReference>
<evidence type="ECO:0000256" key="3">
    <source>
        <dbReference type="ARBA" id="ARBA00022840"/>
    </source>
</evidence>
<keyword evidence="3" id="KW-0067">ATP-binding</keyword>
<reference evidence="8" key="1">
    <citation type="journal article" date="2014" name="Nat. Genet.">
        <title>Genome of the human hookworm Necator americanus.</title>
        <authorList>
            <person name="Tang Y.T."/>
            <person name="Gao X."/>
            <person name="Rosa B.A."/>
            <person name="Abubucker S."/>
            <person name="Hallsworth-Pepin K."/>
            <person name="Martin J."/>
            <person name="Tyagi R."/>
            <person name="Heizer E."/>
            <person name="Zhang X."/>
            <person name="Bhonagiri-Palsikar V."/>
            <person name="Minx P."/>
            <person name="Warren W.C."/>
            <person name="Wang Q."/>
            <person name="Zhan B."/>
            <person name="Hotez P.J."/>
            <person name="Sternberg P.W."/>
            <person name="Dougall A."/>
            <person name="Gaze S.T."/>
            <person name="Mulvenna J."/>
            <person name="Sotillo J."/>
            <person name="Ranganathan S."/>
            <person name="Rabelo E.M."/>
            <person name="Wilson R.K."/>
            <person name="Felgner P.L."/>
            <person name="Bethony J."/>
            <person name="Hawdon J.M."/>
            <person name="Gasser R.B."/>
            <person name="Loukas A."/>
            <person name="Mitreva M."/>
        </authorList>
    </citation>
    <scope>NUCLEOTIDE SEQUENCE [LARGE SCALE GENOMIC DNA]</scope>
</reference>
<dbReference type="KEGG" id="nai:NECAME_06096"/>
<evidence type="ECO:0000256" key="1">
    <source>
        <dbReference type="ARBA" id="ARBA00006271"/>
    </source>
</evidence>
<dbReference type="InterPro" id="IPR027417">
    <property type="entry name" value="P-loop_NTPase"/>
</dbReference>
<dbReference type="GO" id="GO:0140664">
    <property type="term" value="F:ATP-dependent DNA damage sensor activity"/>
    <property type="evidence" value="ECO:0007669"/>
    <property type="project" value="InterPro"/>
</dbReference>
<dbReference type="PANTHER" id="PTHR11361">
    <property type="entry name" value="DNA MISMATCH REPAIR PROTEIN MUTS FAMILY MEMBER"/>
    <property type="match status" value="1"/>
</dbReference>
<dbReference type="PANTHER" id="PTHR11361:SF20">
    <property type="entry name" value="MUTS PROTEIN HOMOLOG 5"/>
    <property type="match status" value="1"/>
</dbReference>
<evidence type="ECO:0000256" key="4">
    <source>
        <dbReference type="ARBA" id="ARBA00023125"/>
    </source>
</evidence>
<dbReference type="SUPFAM" id="SSF52540">
    <property type="entry name" value="P-loop containing nucleoside triphosphate hydrolases"/>
    <property type="match status" value="1"/>
</dbReference>
<protein>
    <submittedName>
        <fullName evidence="7">MutS domain V protein</fullName>
    </submittedName>
</protein>
<dbReference type="Proteomes" id="UP000053676">
    <property type="component" value="Unassembled WGS sequence"/>
</dbReference>
<dbReference type="STRING" id="51031.W2TY93"/>
<evidence type="ECO:0000313" key="7">
    <source>
        <dbReference type="EMBL" id="ETN86021.1"/>
    </source>
</evidence>
<accession>W2TY93</accession>
<evidence type="ECO:0000259" key="6">
    <source>
        <dbReference type="SMART" id="SM00534"/>
    </source>
</evidence>
<dbReference type="Gene3D" id="3.40.50.300">
    <property type="entry name" value="P-loop containing nucleotide triphosphate hydrolases"/>
    <property type="match status" value="1"/>
</dbReference>
<dbReference type="InterPro" id="IPR036187">
    <property type="entry name" value="DNA_mismatch_repair_MutS_sf"/>
</dbReference>
<keyword evidence="8" id="KW-1185">Reference proteome</keyword>
<dbReference type="GO" id="GO:0006298">
    <property type="term" value="P:mismatch repair"/>
    <property type="evidence" value="ECO:0007669"/>
    <property type="project" value="InterPro"/>
</dbReference>
<dbReference type="GO" id="GO:0005524">
    <property type="term" value="F:ATP binding"/>
    <property type="evidence" value="ECO:0007669"/>
    <property type="project" value="UniProtKB-KW"/>
</dbReference>
<dbReference type="OrthoDB" id="5862965at2759"/>